<dbReference type="Proteomes" id="UP000532162">
    <property type="component" value="Unassembled WGS sequence"/>
</dbReference>
<dbReference type="RefSeq" id="WP_180695629.1">
    <property type="nucleotide sequence ID" value="NZ_JACCPJ010000004.1"/>
</dbReference>
<comment type="caution">
    <text evidence="7">The sequence shown here is derived from an EMBL/GenBank/DDBJ whole genome shotgun (WGS) entry which is preliminary data.</text>
</comment>
<evidence type="ECO:0000259" key="5">
    <source>
        <dbReference type="Pfam" id="PF02836"/>
    </source>
</evidence>
<comment type="similarity">
    <text evidence="1">Belongs to the glycosyl hydrolase 2 family.</text>
</comment>
<dbReference type="SUPFAM" id="SSF49785">
    <property type="entry name" value="Galactose-binding domain-like"/>
    <property type="match status" value="1"/>
</dbReference>
<dbReference type="GO" id="GO:0005975">
    <property type="term" value="P:carbohydrate metabolic process"/>
    <property type="evidence" value="ECO:0007669"/>
    <property type="project" value="InterPro"/>
</dbReference>
<protein>
    <submittedName>
        <fullName evidence="7">Glycoside hydrolase family 2</fullName>
    </submittedName>
</protein>
<dbReference type="AlphaFoldDB" id="A0A7Z0RN15"/>
<reference evidence="7 8" key="1">
    <citation type="submission" date="2020-07" db="EMBL/GenBank/DDBJ databases">
        <authorList>
            <person name="Sun Q."/>
        </authorList>
    </citation>
    <scope>NUCLEOTIDE SEQUENCE [LARGE SCALE GENOMIC DNA]</scope>
    <source>
        <strain evidence="7 8">WYCCWR 11290</strain>
    </source>
</reference>
<feature type="domain" description="Glycoside hydrolase family 2 immunoglobulin-like beta-sandwich" evidence="4">
    <location>
        <begin position="167"/>
        <end position="264"/>
    </location>
</feature>
<keyword evidence="3" id="KW-0326">Glycosidase</keyword>
<evidence type="ECO:0000256" key="1">
    <source>
        <dbReference type="ARBA" id="ARBA00007401"/>
    </source>
</evidence>
<dbReference type="InterPro" id="IPR036156">
    <property type="entry name" value="Beta-gal/glucu_dom_sf"/>
</dbReference>
<dbReference type="InterPro" id="IPR006102">
    <property type="entry name" value="Ig-like_GH2"/>
</dbReference>
<dbReference type="SUPFAM" id="SSF51445">
    <property type="entry name" value="(Trans)glycosidases"/>
    <property type="match status" value="1"/>
</dbReference>
<dbReference type="Gene3D" id="2.60.40.10">
    <property type="entry name" value="Immunoglobulins"/>
    <property type="match status" value="1"/>
</dbReference>
<dbReference type="PANTHER" id="PTHR42732:SF2">
    <property type="entry name" value="BETA-MANNOSIDASE"/>
    <property type="match status" value="1"/>
</dbReference>
<dbReference type="InterPro" id="IPR013783">
    <property type="entry name" value="Ig-like_fold"/>
</dbReference>
<evidence type="ECO:0000313" key="7">
    <source>
        <dbReference type="EMBL" id="NZD63384.1"/>
    </source>
</evidence>
<dbReference type="Pfam" id="PF00703">
    <property type="entry name" value="Glyco_hydro_2"/>
    <property type="match status" value="1"/>
</dbReference>
<dbReference type="InterPro" id="IPR008979">
    <property type="entry name" value="Galactose-bd-like_sf"/>
</dbReference>
<dbReference type="Gene3D" id="2.60.120.260">
    <property type="entry name" value="Galactose-binding domain-like"/>
    <property type="match status" value="1"/>
</dbReference>
<evidence type="ECO:0000259" key="6">
    <source>
        <dbReference type="Pfam" id="PF02837"/>
    </source>
</evidence>
<keyword evidence="2 7" id="KW-0378">Hydrolase</keyword>
<dbReference type="PANTHER" id="PTHR42732">
    <property type="entry name" value="BETA-GALACTOSIDASE"/>
    <property type="match status" value="1"/>
</dbReference>
<dbReference type="Pfam" id="PF02836">
    <property type="entry name" value="Glyco_hydro_2_C"/>
    <property type="match status" value="1"/>
</dbReference>
<feature type="domain" description="Glycoside hydrolase family 2 catalytic" evidence="5">
    <location>
        <begin position="267"/>
        <end position="484"/>
    </location>
</feature>
<dbReference type="SUPFAM" id="SSF49303">
    <property type="entry name" value="beta-Galactosidase/glucuronidase domain"/>
    <property type="match status" value="1"/>
</dbReference>
<feature type="domain" description="Glycosyl hydrolases family 2 sugar binding" evidence="6">
    <location>
        <begin position="55"/>
        <end position="123"/>
    </location>
</feature>
<evidence type="ECO:0000256" key="2">
    <source>
        <dbReference type="ARBA" id="ARBA00022801"/>
    </source>
</evidence>
<dbReference type="EMBL" id="JACCPJ010000004">
    <property type="protein sequence ID" value="NZD63384.1"/>
    <property type="molecule type" value="Genomic_DNA"/>
</dbReference>
<dbReference type="InterPro" id="IPR006103">
    <property type="entry name" value="Glyco_hydro_2_cat"/>
</dbReference>
<gene>
    <name evidence="7" type="ORF">HX900_20005</name>
</gene>
<proteinExistence type="inferred from homology"/>
<dbReference type="Gene3D" id="3.20.20.80">
    <property type="entry name" value="Glycosidases"/>
    <property type="match status" value="1"/>
</dbReference>
<dbReference type="InterPro" id="IPR006104">
    <property type="entry name" value="Glyco_hydro_2_N"/>
</dbReference>
<name>A0A7Z0RN15_9HYPH</name>
<organism evidence="7 8">
    <name type="scientific">Rhizobium changzhiense</name>
    <dbReference type="NCBI Taxonomy" id="2692317"/>
    <lineage>
        <taxon>Bacteria</taxon>
        <taxon>Pseudomonadati</taxon>
        <taxon>Pseudomonadota</taxon>
        <taxon>Alphaproteobacteria</taxon>
        <taxon>Hyphomicrobiales</taxon>
        <taxon>Rhizobiaceae</taxon>
        <taxon>Rhizobium/Agrobacterium group</taxon>
        <taxon>Rhizobium</taxon>
    </lineage>
</organism>
<dbReference type="Pfam" id="PF02837">
    <property type="entry name" value="Glyco_hydro_2_N"/>
    <property type="match status" value="1"/>
</dbReference>
<accession>A0A7Z0RN15</accession>
<evidence type="ECO:0000256" key="3">
    <source>
        <dbReference type="ARBA" id="ARBA00023295"/>
    </source>
</evidence>
<evidence type="ECO:0000313" key="8">
    <source>
        <dbReference type="Proteomes" id="UP000532162"/>
    </source>
</evidence>
<dbReference type="InterPro" id="IPR017853">
    <property type="entry name" value="GH"/>
</dbReference>
<dbReference type="InterPro" id="IPR051913">
    <property type="entry name" value="GH2_Domain-Containing"/>
</dbReference>
<sequence length="922" mass="102444">MNAYSQSLAPANTPLRETLSLDGTWEFCHETDHAWRHAKVPAHWQACFEDLAVSFGSATYRRTFTLPAEWSAREIAIRFGAVSDLATVFINGTEIGRHEGGYLPFECVIPTALLKAENTVEVVACLPDAHRNEGGTDFAEIPHGKQSWYGPQGGIWQSVLIEARDPAHISSLRLDPIWPEARLDLKAHFASMVAGSLKIEIIDPQGMPVFTGNIPAAGHTLKHSIQLDAVAPWSPDSPNLYTITTILSADGVEIDSRQESFGFRRFEAKDGFLHLNGKPLYLRAALDQDYYPDGFGAPPSLDLLEDQLRKAKAMGLNCLRCHIKVPDPRYYEVADRLGMLIWSEIPNIETFTPASAERLRTTMEGILARDGNHPSIVIWTLINEDWGTRLREAAEQRQWISDMVDWLRVEDPLRLVVDNSACFPNVHVKTDINDYHFYRTAVDRREEWDTLCREFAGNADWTFSTENEAVRTRKEPLVLSEFGVWGLPDPARLREKNGRDPWWMAYGATWADGTALPQGIEARFRELALEKVFGDLGQFIEQVQWYQYMNLKYEIEVIRTHAPIGGYVITELTDVHWEGNGLMDMARNPRVFAKALPAVNSDIVIAPGAARHAVYEGQTASFDIKVSSGGTALPEGSRLVWEFGAEKGEIPLPAIAPMQVRNTPITATAGAVPVPEIQMARLQVVAPDGSVLSQNSETLAVYCKRDALPPIRFASHDDGISERLSALGHVSVSLHEADVFVTKDIDADRVEAIHSGQRVLQIVDKDPGRLRDDAPPRDGPMSIEIDPGAGGMVSGPFFSFPGYNLVNRHKSIWRGDWVGNFSWLRRDGVFAHVPGGPLFDLSFTGVAPHQVMAGLRPWEFQGRVHAGVVIGWVHKPAAFIIEKRLGRGKLVATTFRLHQEAPDADPLATVLYDGLLALATRP</sequence>
<evidence type="ECO:0000259" key="4">
    <source>
        <dbReference type="Pfam" id="PF00703"/>
    </source>
</evidence>
<dbReference type="GO" id="GO:0004553">
    <property type="term" value="F:hydrolase activity, hydrolyzing O-glycosyl compounds"/>
    <property type="evidence" value="ECO:0007669"/>
    <property type="project" value="InterPro"/>
</dbReference>